<keyword evidence="6 12" id="KW-0812">Transmembrane</keyword>
<evidence type="ECO:0000256" key="7">
    <source>
        <dbReference type="ARBA" id="ARBA00022723"/>
    </source>
</evidence>
<keyword evidence="5" id="KW-0349">Heme</keyword>
<keyword evidence="11 12" id="KW-0472">Membrane</keyword>
<name>A0A6S6TRT3_9BACT</name>
<dbReference type="EMBL" id="CACVAU010000055">
    <property type="protein sequence ID" value="CAA6818723.1"/>
    <property type="molecule type" value="Genomic_DNA"/>
</dbReference>
<dbReference type="AlphaFoldDB" id="A0A6S6TRT3"/>
<evidence type="ECO:0000256" key="11">
    <source>
        <dbReference type="ARBA" id="ARBA00023136"/>
    </source>
</evidence>
<accession>A0A6S6TRT3</accession>
<dbReference type="Gene3D" id="1.20.950.20">
    <property type="entry name" value="Transmembrane di-heme cytochromes, Chain C"/>
    <property type="match status" value="1"/>
</dbReference>
<dbReference type="InterPro" id="IPR011577">
    <property type="entry name" value="Cyt_b561_bac/Ni-Hgenase"/>
</dbReference>
<comment type="similarity">
    <text evidence="2">Belongs to the HupC/HyaC/HydC family.</text>
</comment>
<evidence type="ECO:0000259" key="13">
    <source>
        <dbReference type="Pfam" id="PF01292"/>
    </source>
</evidence>
<feature type="transmembrane region" description="Helical" evidence="12">
    <location>
        <begin position="72"/>
        <end position="94"/>
    </location>
</feature>
<dbReference type="PRINTS" id="PR00161">
    <property type="entry name" value="NIHGNASECYTB"/>
</dbReference>
<comment type="subcellular location">
    <subcellularLocation>
        <location evidence="1">Cell membrane</location>
        <topology evidence="1">Multi-pass membrane protein</topology>
    </subcellularLocation>
</comment>
<evidence type="ECO:0000256" key="12">
    <source>
        <dbReference type="SAM" id="Phobius"/>
    </source>
</evidence>
<keyword evidence="7" id="KW-0479">Metal-binding</keyword>
<dbReference type="GO" id="GO:0022904">
    <property type="term" value="P:respiratory electron transport chain"/>
    <property type="evidence" value="ECO:0007669"/>
    <property type="project" value="InterPro"/>
</dbReference>
<keyword evidence="3" id="KW-0813">Transport</keyword>
<dbReference type="GO" id="GO:0009055">
    <property type="term" value="F:electron transfer activity"/>
    <property type="evidence" value="ECO:0007669"/>
    <property type="project" value="InterPro"/>
</dbReference>
<evidence type="ECO:0000256" key="10">
    <source>
        <dbReference type="ARBA" id="ARBA00023004"/>
    </source>
</evidence>
<evidence type="ECO:0000256" key="5">
    <source>
        <dbReference type="ARBA" id="ARBA00022617"/>
    </source>
</evidence>
<gene>
    <name evidence="14" type="ORF">HELGO_WM4938</name>
</gene>
<dbReference type="PANTHER" id="PTHR30485:SF0">
    <property type="entry name" value="NI_FE-HYDROGENASE 1 B-TYPE CYTOCHROME SUBUNIT-RELATED"/>
    <property type="match status" value="1"/>
</dbReference>
<evidence type="ECO:0000256" key="6">
    <source>
        <dbReference type="ARBA" id="ARBA00022692"/>
    </source>
</evidence>
<dbReference type="InterPro" id="IPR016174">
    <property type="entry name" value="Di-haem_cyt_TM"/>
</dbReference>
<dbReference type="InterPro" id="IPR051542">
    <property type="entry name" value="Hydrogenase_cytochrome"/>
</dbReference>
<dbReference type="SUPFAM" id="SSF81342">
    <property type="entry name" value="Transmembrane di-heme cytochromes"/>
    <property type="match status" value="1"/>
</dbReference>
<keyword evidence="10" id="KW-0408">Iron</keyword>
<dbReference type="GO" id="GO:0005506">
    <property type="term" value="F:iron ion binding"/>
    <property type="evidence" value="ECO:0007669"/>
    <property type="project" value="InterPro"/>
</dbReference>
<proteinExistence type="inferred from homology"/>
<evidence type="ECO:0000256" key="2">
    <source>
        <dbReference type="ARBA" id="ARBA00008622"/>
    </source>
</evidence>
<organism evidence="14">
    <name type="scientific">uncultured Sulfurovum sp</name>
    <dbReference type="NCBI Taxonomy" id="269237"/>
    <lineage>
        <taxon>Bacteria</taxon>
        <taxon>Pseudomonadati</taxon>
        <taxon>Campylobacterota</taxon>
        <taxon>Epsilonproteobacteria</taxon>
        <taxon>Campylobacterales</taxon>
        <taxon>Sulfurovaceae</taxon>
        <taxon>Sulfurovum</taxon>
        <taxon>environmental samples</taxon>
    </lineage>
</organism>
<dbReference type="GO" id="GO:0005886">
    <property type="term" value="C:plasma membrane"/>
    <property type="evidence" value="ECO:0007669"/>
    <property type="project" value="UniProtKB-SubCell"/>
</dbReference>
<feature type="domain" description="Cytochrome b561 bacterial/Ni-hydrogenase" evidence="13">
    <location>
        <begin position="4"/>
        <end position="190"/>
    </location>
</feature>
<feature type="transmembrane region" description="Helical" evidence="12">
    <location>
        <begin position="156"/>
        <end position="175"/>
    </location>
</feature>
<reference evidence="14" key="1">
    <citation type="submission" date="2020-01" db="EMBL/GenBank/DDBJ databases">
        <authorList>
            <person name="Meier V. D."/>
            <person name="Meier V D."/>
        </authorList>
    </citation>
    <scope>NUCLEOTIDE SEQUENCE</scope>
    <source>
        <strain evidence="14">HLG_WM_MAG_05</strain>
    </source>
</reference>
<evidence type="ECO:0000256" key="8">
    <source>
        <dbReference type="ARBA" id="ARBA00022982"/>
    </source>
</evidence>
<evidence type="ECO:0000256" key="3">
    <source>
        <dbReference type="ARBA" id="ARBA00022448"/>
    </source>
</evidence>
<evidence type="ECO:0000256" key="1">
    <source>
        <dbReference type="ARBA" id="ARBA00004651"/>
    </source>
</evidence>
<evidence type="ECO:0000256" key="4">
    <source>
        <dbReference type="ARBA" id="ARBA00022475"/>
    </source>
</evidence>
<evidence type="ECO:0000313" key="14">
    <source>
        <dbReference type="EMBL" id="CAA6818723.1"/>
    </source>
</evidence>
<protein>
    <submittedName>
        <fullName evidence="14">Ni,Fe-hydrogenase I cytochrome b subunit</fullName>
    </submittedName>
</protein>
<keyword evidence="9 12" id="KW-1133">Transmembrane helix</keyword>
<feature type="transmembrane region" description="Helical" evidence="12">
    <location>
        <begin position="12"/>
        <end position="32"/>
    </location>
</feature>
<dbReference type="InterPro" id="IPR000516">
    <property type="entry name" value="Ni-dep_Hydgase_cyt-B"/>
</dbReference>
<dbReference type="Pfam" id="PF01292">
    <property type="entry name" value="Ni_hydr_CYTB"/>
    <property type="match status" value="1"/>
</dbReference>
<dbReference type="GO" id="GO:0020037">
    <property type="term" value="F:heme binding"/>
    <property type="evidence" value="ECO:0007669"/>
    <property type="project" value="TreeGrafter"/>
</dbReference>
<sequence>MQKWRLDFRIWHWIHAVVILGLLGTVFLRKTFLSWRTNSELLVEKLAEINIDITVEQGKMLAKAIRAPMWEWHILLGYALTALVIWRIVLFFTESGKQNYQNLEKESLHKKIVKYGYLFIYATILFMTISGLTMHFYEVLGLTKELVHDIKDIHELVFNVILVFVPLHIVGVIVADARDEKGIISGMMHGK</sequence>
<keyword evidence="4" id="KW-1003">Cell membrane</keyword>
<evidence type="ECO:0000256" key="9">
    <source>
        <dbReference type="ARBA" id="ARBA00022989"/>
    </source>
</evidence>
<dbReference type="PANTHER" id="PTHR30485">
    <property type="entry name" value="NI/FE-HYDROGENASE 1 B-TYPE CYTOCHROME SUBUNIT"/>
    <property type="match status" value="1"/>
</dbReference>
<feature type="transmembrane region" description="Helical" evidence="12">
    <location>
        <begin position="115"/>
        <end position="136"/>
    </location>
</feature>
<keyword evidence="8" id="KW-0249">Electron transport</keyword>